<comment type="subunit">
    <text evidence="3">UreD, UreF and UreG form a complex that acts as a GTP-hydrolysis-dependent molecular chaperone, activating the urease apoprotein by helping to assemble the nickel containing metallocenter of UreC. The UreE protein probably delivers the nickel.</text>
</comment>
<evidence type="ECO:0000313" key="4">
    <source>
        <dbReference type="EMBL" id="PSB34456.1"/>
    </source>
</evidence>
<dbReference type="PANTHER" id="PTHR33643">
    <property type="entry name" value="UREASE ACCESSORY PROTEIN D"/>
    <property type="match status" value="1"/>
</dbReference>
<dbReference type="Pfam" id="PF01774">
    <property type="entry name" value="UreD"/>
    <property type="match status" value="1"/>
</dbReference>
<keyword evidence="2 3" id="KW-0143">Chaperone</keyword>
<gene>
    <name evidence="3" type="primary">ureD</name>
    <name evidence="4" type="ORF">C7B82_03080</name>
</gene>
<keyword evidence="5" id="KW-1185">Reference proteome</keyword>
<dbReference type="Proteomes" id="UP000239576">
    <property type="component" value="Unassembled WGS sequence"/>
</dbReference>
<dbReference type="OrthoDB" id="9798842at2"/>
<evidence type="ECO:0000313" key="5">
    <source>
        <dbReference type="Proteomes" id="UP000239576"/>
    </source>
</evidence>
<dbReference type="GO" id="GO:0005737">
    <property type="term" value="C:cytoplasm"/>
    <property type="evidence" value="ECO:0007669"/>
    <property type="project" value="UniProtKB-SubCell"/>
</dbReference>
<dbReference type="GO" id="GO:0016151">
    <property type="term" value="F:nickel cation binding"/>
    <property type="evidence" value="ECO:0007669"/>
    <property type="project" value="UniProtKB-UniRule"/>
</dbReference>
<dbReference type="EMBL" id="PVWK01000014">
    <property type="protein sequence ID" value="PSB34456.1"/>
    <property type="molecule type" value="Genomic_DNA"/>
</dbReference>
<dbReference type="HAMAP" id="MF_01384">
    <property type="entry name" value="UreD"/>
    <property type="match status" value="1"/>
</dbReference>
<organism evidence="4 5">
    <name type="scientific">Stenomitos frigidus ULC18</name>
    <dbReference type="NCBI Taxonomy" id="2107698"/>
    <lineage>
        <taxon>Bacteria</taxon>
        <taxon>Bacillati</taxon>
        <taxon>Cyanobacteriota</taxon>
        <taxon>Cyanophyceae</taxon>
        <taxon>Leptolyngbyales</taxon>
        <taxon>Leptolyngbyaceae</taxon>
        <taxon>Stenomitos</taxon>
    </lineage>
</organism>
<keyword evidence="3" id="KW-0996">Nickel insertion</keyword>
<dbReference type="AlphaFoldDB" id="A0A2T1ENZ6"/>
<evidence type="ECO:0000256" key="3">
    <source>
        <dbReference type="HAMAP-Rule" id="MF_01384"/>
    </source>
</evidence>
<proteinExistence type="inferred from homology"/>
<name>A0A2T1ENZ6_9CYAN</name>
<reference evidence="4 5" key="2">
    <citation type="submission" date="2018-03" db="EMBL/GenBank/DDBJ databases">
        <title>The ancient ancestry and fast evolution of plastids.</title>
        <authorList>
            <person name="Moore K.R."/>
            <person name="Magnabosco C."/>
            <person name="Momper L."/>
            <person name="Gold D.A."/>
            <person name="Bosak T."/>
            <person name="Fournier G.P."/>
        </authorList>
    </citation>
    <scope>NUCLEOTIDE SEQUENCE [LARGE SCALE GENOMIC DNA]</scope>
    <source>
        <strain evidence="4 5">ULC18</strain>
    </source>
</reference>
<comment type="caution">
    <text evidence="4">The sequence shown here is derived from an EMBL/GenBank/DDBJ whole genome shotgun (WGS) entry which is preliminary data.</text>
</comment>
<evidence type="ECO:0000256" key="1">
    <source>
        <dbReference type="ARBA" id="ARBA00007177"/>
    </source>
</evidence>
<sequence length="292" mass="32209">MFAVKVPSMAVLNGTAQQPQLDLHIGRDRAGQSFVRRQYATYPFRLSRALRLDPMDTSRTYLYMMNSSPGLLADDVLELRVRLDDQTSLYLTDQSATKVHTMPADRVGRLSYNLHIGAGATLEFVPEPLLLYRDANLEQTVTVTLDPTGRLFLGEIIVPGRLARGECYQFRHCLSRLQVSTPDGSLVFADAMQLSGHGDRVTVHPLFAPLPILASVIIVLPGIDLQPLQQTLAAFAKTIPKLMLASSRLPNCNGLLVRAMAENVSTVKLAVHCALNSMRRVSDQPPLPEIPK</sequence>
<keyword evidence="3" id="KW-0963">Cytoplasm</keyword>
<evidence type="ECO:0000256" key="2">
    <source>
        <dbReference type="ARBA" id="ARBA00023186"/>
    </source>
</evidence>
<accession>A0A2T1ENZ6</accession>
<comment type="function">
    <text evidence="3">Required for maturation of urease via the functional incorporation of the urease nickel metallocenter.</text>
</comment>
<protein>
    <recommendedName>
        <fullName evidence="3">Urease accessory protein UreD</fullName>
    </recommendedName>
</protein>
<reference evidence="5" key="1">
    <citation type="submission" date="2018-02" db="EMBL/GenBank/DDBJ databases">
        <authorList>
            <person name="Moore K."/>
            <person name="Momper L."/>
        </authorList>
    </citation>
    <scope>NUCLEOTIDE SEQUENCE [LARGE SCALE GENOMIC DNA]</scope>
    <source>
        <strain evidence="5">ULC18</strain>
    </source>
</reference>
<dbReference type="InterPro" id="IPR002669">
    <property type="entry name" value="UreD"/>
</dbReference>
<comment type="similarity">
    <text evidence="1 3">Belongs to the UreD family.</text>
</comment>
<dbReference type="PANTHER" id="PTHR33643:SF1">
    <property type="entry name" value="UREASE ACCESSORY PROTEIN D"/>
    <property type="match status" value="1"/>
</dbReference>
<comment type="subcellular location">
    <subcellularLocation>
        <location evidence="3">Cytoplasm</location>
    </subcellularLocation>
</comment>